<protein>
    <submittedName>
        <fullName evidence="2">Uncharacterized protein</fullName>
    </submittedName>
</protein>
<evidence type="ECO:0000313" key="2">
    <source>
        <dbReference type="EMBL" id="GIY35696.1"/>
    </source>
</evidence>
<comment type="caution">
    <text evidence="2">The sequence shown here is derived from an EMBL/GenBank/DDBJ whole genome shotgun (WGS) entry which is preliminary data.</text>
</comment>
<sequence>MMDEGASSMGPSSITLSRSTMTGQSTSSDCQNIHCPQIPKNFFPLTLQPIYLFFFLLYPYPGHSHSVPTISSCEAVKGWAWAKGGKKYEAGPSHGGSGLS</sequence>
<keyword evidence="3" id="KW-1185">Reference proteome</keyword>
<dbReference type="EMBL" id="BPLQ01008196">
    <property type="protein sequence ID" value="GIY35696.1"/>
    <property type="molecule type" value="Genomic_DNA"/>
</dbReference>
<dbReference type="Proteomes" id="UP001054837">
    <property type="component" value="Unassembled WGS sequence"/>
</dbReference>
<accession>A0AAV4SS17</accession>
<gene>
    <name evidence="2" type="ORF">CDAR_185261</name>
</gene>
<proteinExistence type="predicted"/>
<dbReference type="AlphaFoldDB" id="A0AAV4SS17"/>
<feature type="compositionally biased region" description="Polar residues" evidence="1">
    <location>
        <begin position="9"/>
        <end position="30"/>
    </location>
</feature>
<name>A0AAV4SS17_9ARAC</name>
<reference evidence="2 3" key="1">
    <citation type="submission" date="2021-06" db="EMBL/GenBank/DDBJ databases">
        <title>Caerostris darwini draft genome.</title>
        <authorList>
            <person name="Kono N."/>
            <person name="Arakawa K."/>
        </authorList>
    </citation>
    <scope>NUCLEOTIDE SEQUENCE [LARGE SCALE GENOMIC DNA]</scope>
</reference>
<evidence type="ECO:0000256" key="1">
    <source>
        <dbReference type="SAM" id="MobiDB-lite"/>
    </source>
</evidence>
<organism evidence="2 3">
    <name type="scientific">Caerostris darwini</name>
    <dbReference type="NCBI Taxonomy" id="1538125"/>
    <lineage>
        <taxon>Eukaryota</taxon>
        <taxon>Metazoa</taxon>
        <taxon>Ecdysozoa</taxon>
        <taxon>Arthropoda</taxon>
        <taxon>Chelicerata</taxon>
        <taxon>Arachnida</taxon>
        <taxon>Araneae</taxon>
        <taxon>Araneomorphae</taxon>
        <taxon>Entelegynae</taxon>
        <taxon>Araneoidea</taxon>
        <taxon>Araneidae</taxon>
        <taxon>Caerostris</taxon>
    </lineage>
</organism>
<evidence type="ECO:0000313" key="3">
    <source>
        <dbReference type="Proteomes" id="UP001054837"/>
    </source>
</evidence>
<feature type="region of interest" description="Disordered" evidence="1">
    <location>
        <begin position="1"/>
        <end position="30"/>
    </location>
</feature>